<accession>A0ACC0JIE6</accession>
<evidence type="ECO:0000313" key="1">
    <source>
        <dbReference type="EMBL" id="KAI8423874.1"/>
    </source>
</evidence>
<gene>
    <name evidence="1" type="ORF">MSG28_012875</name>
</gene>
<comment type="caution">
    <text evidence="1">The sequence shown here is derived from an EMBL/GenBank/DDBJ whole genome shotgun (WGS) entry which is preliminary data.</text>
</comment>
<evidence type="ECO:0000313" key="2">
    <source>
        <dbReference type="Proteomes" id="UP001064048"/>
    </source>
</evidence>
<proteinExistence type="predicted"/>
<sequence>MARLLCFGALATVSLPFLYVLYVLFLKSPPPLPEFDYNAWWGPNELKAKQDISVRNFKVQFSAPMVNDLKERLKNHRKWTPPLENIGFQYGFNTNQLDSWVQYWAEKYNFQEREKFFNKYPQFKTNIQGLDIHFIRVKPEVPAGVEVVPVLFLHGWPGSVREFYETLPLLTAVSKDRNFAIEAIVPSLPGYGFSDAAVRPGLGASEVAIVMRNLMQRLGFKKYYVEGGDWGGVIGADLVTLFPNEVLGFHTNLGFVMSNAANLLNVIGNYFPSFVVESHLADRMYPITKVFSYLVEESGYMHIQSTKPDTVGVAVADSPVGLLAYILEKFSTWTKPEYKNELDGGLAKHWTRDQLLDNLMCYWSTNSFTTSVRLYSETFNKRYFGLQLAEIPTPVPTWVVQAKNEISYQSPRQLRMKFKNLVHANPLEDGGHFLAFELPKVFAEDVLNAITAFRKLKSQKTEL</sequence>
<dbReference type="Proteomes" id="UP001064048">
    <property type="component" value="Chromosome 22"/>
</dbReference>
<keyword evidence="2" id="KW-1185">Reference proteome</keyword>
<protein>
    <submittedName>
        <fullName evidence="1">Uncharacterized protein</fullName>
    </submittedName>
</protein>
<reference evidence="1 2" key="1">
    <citation type="journal article" date="2022" name="Genome Biol. Evol.">
        <title>The Spruce Budworm Genome: Reconstructing the Evolutionary History of Antifreeze Proteins.</title>
        <authorList>
            <person name="Beliveau C."/>
            <person name="Gagne P."/>
            <person name="Picq S."/>
            <person name="Vernygora O."/>
            <person name="Keeling C.I."/>
            <person name="Pinkney K."/>
            <person name="Doucet D."/>
            <person name="Wen F."/>
            <person name="Johnston J.S."/>
            <person name="Maaroufi H."/>
            <person name="Boyle B."/>
            <person name="Laroche J."/>
            <person name="Dewar K."/>
            <person name="Juretic N."/>
            <person name="Blackburn G."/>
            <person name="Nisole A."/>
            <person name="Brunet B."/>
            <person name="Brandao M."/>
            <person name="Lumley L."/>
            <person name="Duan J."/>
            <person name="Quan G."/>
            <person name="Lucarotti C.J."/>
            <person name="Roe A.D."/>
            <person name="Sperling F.A.H."/>
            <person name="Levesque R.C."/>
            <person name="Cusson M."/>
        </authorList>
    </citation>
    <scope>NUCLEOTIDE SEQUENCE [LARGE SCALE GENOMIC DNA]</scope>
    <source>
        <strain evidence="1">Glfc:IPQL:Cfum</strain>
    </source>
</reference>
<name>A0ACC0JIE6_CHOFU</name>
<organism evidence="1 2">
    <name type="scientific">Choristoneura fumiferana</name>
    <name type="common">Spruce budworm moth</name>
    <name type="synonym">Archips fumiferana</name>
    <dbReference type="NCBI Taxonomy" id="7141"/>
    <lineage>
        <taxon>Eukaryota</taxon>
        <taxon>Metazoa</taxon>
        <taxon>Ecdysozoa</taxon>
        <taxon>Arthropoda</taxon>
        <taxon>Hexapoda</taxon>
        <taxon>Insecta</taxon>
        <taxon>Pterygota</taxon>
        <taxon>Neoptera</taxon>
        <taxon>Endopterygota</taxon>
        <taxon>Lepidoptera</taxon>
        <taxon>Glossata</taxon>
        <taxon>Ditrysia</taxon>
        <taxon>Tortricoidea</taxon>
        <taxon>Tortricidae</taxon>
        <taxon>Tortricinae</taxon>
        <taxon>Choristoneura</taxon>
    </lineage>
</organism>
<dbReference type="EMBL" id="CM046122">
    <property type="protein sequence ID" value="KAI8423874.1"/>
    <property type="molecule type" value="Genomic_DNA"/>
</dbReference>